<dbReference type="EMBL" id="JACAQE010000001">
    <property type="protein sequence ID" value="NWC12786.1"/>
    <property type="molecule type" value="Genomic_DNA"/>
</dbReference>
<comment type="caution">
    <text evidence="2">The sequence shown here is derived from an EMBL/GenBank/DDBJ whole genome shotgun (WGS) entry which is preliminary data.</text>
</comment>
<proteinExistence type="predicted"/>
<feature type="transmembrane region" description="Helical" evidence="1">
    <location>
        <begin position="53"/>
        <end position="70"/>
    </location>
</feature>
<sequence>MTLFLIIALEFGAIGIAIWALGHFDRQPGRRWATRQASVSWSYGPEREGSLELFGEAILVLSLMLLAVYLCI</sequence>
<protein>
    <submittedName>
        <fullName evidence="2">Uncharacterized protein</fullName>
    </submittedName>
</protein>
<accession>A0A7Y7XVF0</accession>
<reference evidence="2 3" key="1">
    <citation type="submission" date="2020-04" db="EMBL/GenBank/DDBJ databases">
        <title>Molecular characterization of pseudomonads from Agaricus bisporus reveal novel blotch 2 pathogens in Western Europe.</title>
        <authorList>
            <person name="Taparia T."/>
            <person name="Krijger M."/>
            <person name="Haynes E."/>
            <person name="Elpinstone J.G."/>
            <person name="Noble R."/>
            <person name="Van Der Wolf J."/>
        </authorList>
    </citation>
    <scope>NUCLEOTIDE SEQUENCE [LARGE SCALE GENOMIC DNA]</scope>
    <source>
        <strain evidence="2 3">IPO3738</strain>
    </source>
</reference>
<keyword evidence="1" id="KW-0472">Membrane</keyword>
<dbReference type="RefSeq" id="WP_017124358.1">
    <property type="nucleotide sequence ID" value="NZ_JACAOK010000037.1"/>
</dbReference>
<dbReference type="Proteomes" id="UP000517547">
    <property type="component" value="Unassembled WGS sequence"/>
</dbReference>
<dbReference type="GeneID" id="57663921"/>
<keyword evidence="1" id="KW-1133">Transmembrane helix</keyword>
<evidence type="ECO:0000313" key="3">
    <source>
        <dbReference type="Proteomes" id="UP000517547"/>
    </source>
</evidence>
<evidence type="ECO:0000313" key="2">
    <source>
        <dbReference type="EMBL" id="NWC12786.1"/>
    </source>
</evidence>
<feature type="transmembrane region" description="Helical" evidence="1">
    <location>
        <begin position="6"/>
        <end position="24"/>
    </location>
</feature>
<gene>
    <name evidence="2" type="ORF">HX845_03930</name>
</gene>
<evidence type="ECO:0000256" key="1">
    <source>
        <dbReference type="SAM" id="Phobius"/>
    </source>
</evidence>
<keyword evidence="1" id="KW-0812">Transmembrane</keyword>
<name>A0A7Y7XVF0_9PSED</name>
<organism evidence="2 3">
    <name type="scientific">Pseudomonas gingeri</name>
    <dbReference type="NCBI Taxonomy" id="117681"/>
    <lineage>
        <taxon>Bacteria</taxon>
        <taxon>Pseudomonadati</taxon>
        <taxon>Pseudomonadota</taxon>
        <taxon>Gammaproteobacteria</taxon>
        <taxon>Pseudomonadales</taxon>
        <taxon>Pseudomonadaceae</taxon>
        <taxon>Pseudomonas</taxon>
    </lineage>
</organism>
<dbReference type="AlphaFoldDB" id="A0A7Y7XVF0"/>